<dbReference type="InterPro" id="IPR009057">
    <property type="entry name" value="Homeodomain-like_sf"/>
</dbReference>
<evidence type="ECO:0000313" key="7">
    <source>
        <dbReference type="Proteomes" id="UP000540989"/>
    </source>
</evidence>
<dbReference type="PANTHER" id="PTHR30055:SF234">
    <property type="entry name" value="HTH-TYPE TRANSCRIPTIONAL REGULATOR BETI"/>
    <property type="match status" value="1"/>
</dbReference>
<keyword evidence="3" id="KW-0804">Transcription</keyword>
<dbReference type="AlphaFoldDB" id="A0A7W7ZHK8"/>
<dbReference type="InterPro" id="IPR001647">
    <property type="entry name" value="HTH_TetR"/>
</dbReference>
<protein>
    <submittedName>
        <fullName evidence="6">TetR/AcrR family transcriptional regulator</fullName>
    </submittedName>
</protein>
<dbReference type="GO" id="GO:0000976">
    <property type="term" value="F:transcription cis-regulatory region binding"/>
    <property type="evidence" value="ECO:0007669"/>
    <property type="project" value="TreeGrafter"/>
</dbReference>
<dbReference type="EMBL" id="JACHIP010000009">
    <property type="protein sequence ID" value="MBB5060045.1"/>
    <property type="molecule type" value="Genomic_DNA"/>
</dbReference>
<dbReference type="PROSITE" id="PS50977">
    <property type="entry name" value="HTH_TETR_2"/>
    <property type="match status" value="1"/>
</dbReference>
<keyword evidence="1" id="KW-0805">Transcription regulation</keyword>
<sequence length="166" mass="18825">MGVQEIAASIGVAKPTLYHFFGSKNGLLKELFREYASQLDEEVSRGSLYQGDLPKTLDRIAAAYIDFATREPLAYRLELALYFAGHENLARLVALEHYNRRQSLLEAVFLAAAKDHGNLRGRHRRYAFSFIGAVNSYIVLQLDGEVVITERLRHDIVHQFSHGIYS</sequence>
<name>A0A7W7ZHK8_9BACT</name>
<dbReference type="PANTHER" id="PTHR30055">
    <property type="entry name" value="HTH-TYPE TRANSCRIPTIONAL REGULATOR RUTR"/>
    <property type="match status" value="1"/>
</dbReference>
<accession>A0A7W7ZHK8</accession>
<keyword evidence="7" id="KW-1185">Reference proteome</keyword>
<feature type="DNA-binding region" description="H-T-H motif" evidence="4">
    <location>
        <begin position="2"/>
        <end position="21"/>
    </location>
</feature>
<dbReference type="GO" id="GO:0003700">
    <property type="term" value="F:DNA-binding transcription factor activity"/>
    <property type="evidence" value="ECO:0007669"/>
    <property type="project" value="TreeGrafter"/>
</dbReference>
<proteinExistence type="predicted"/>
<evidence type="ECO:0000259" key="5">
    <source>
        <dbReference type="PROSITE" id="PS50977"/>
    </source>
</evidence>
<feature type="domain" description="HTH tetR-type" evidence="5">
    <location>
        <begin position="1"/>
        <end position="39"/>
    </location>
</feature>
<dbReference type="Gene3D" id="1.10.357.10">
    <property type="entry name" value="Tetracycline Repressor, domain 2"/>
    <property type="match status" value="1"/>
</dbReference>
<dbReference type="Proteomes" id="UP000540989">
    <property type="component" value="Unassembled WGS sequence"/>
</dbReference>
<dbReference type="Pfam" id="PF00440">
    <property type="entry name" value="TetR_N"/>
    <property type="match status" value="1"/>
</dbReference>
<organism evidence="6 7">
    <name type="scientific">Granulicella aggregans</name>
    <dbReference type="NCBI Taxonomy" id="474949"/>
    <lineage>
        <taxon>Bacteria</taxon>
        <taxon>Pseudomonadati</taxon>
        <taxon>Acidobacteriota</taxon>
        <taxon>Terriglobia</taxon>
        <taxon>Terriglobales</taxon>
        <taxon>Acidobacteriaceae</taxon>
        <taxon>Granulicella</taxon>
    </lineage>
</organism>
<reference evidence="6 7" key="1">
    <citation type="submission" date="2020-08" db="EMBL/GenBank/DDBJ databases">
        <title>Genomic Encyclopedia of Type Strains, Phase IV (KMG-V): Genome sequencing to study the core and pangenomes of soil and plant-associated prokaryotes.</title>
        <authorList>
            <person name="Whitman W."/>
        </authorList>
    </citation>
    <scope>NUCLEOTIDE SEQUENCE [LARGE SCALE GENOMIC DNA]</scope>
    <source>
        <strain evidence="6 7">M8UP14</strain>
    </source>
</reference>
<comment type="caution">
    <text evidence="6">The sequence shown here is derived from an EMBL/GenBank/DDBJ whole genome shotgun (WGS) entry which is preliminary data.</text>
</comment>
<gene>
    <name evidence="6" type="ORF">HDF16_004781</name>
</gene>
<keyword evidence="2 4" id="KW-0238">DNA-binding</keyword>
<evidence type="ECO:0000313" key="6">
    <source>
        <dbReference type="EMBL" id="MBB5060045.1"/>
    </source>
</evidence>
<evidence type="ECO:0000256" key="1">
    <source>
        <dbReference type="ARBA" id="ARBA00023015"/>
    </source>
</evidence>
<evidence type="ECO:0000256" key="3">
    <source>
        <dbReference type="ARBA" id="ARBA00023163"/>
    </source>
</evidence>
<evidence type="ECO:0000256" key="2">
    <source>
        <dbReference type="ARBA" id="ARBA00023125"/>
    </source>
</evidence>
<evidence type="ECO:0000256" key="4">
    <source>
        <dbReference type="PROSITE-ProRule" id="PRU00335"/>
    </source>
</evidence>
<dbReference type="SUPFAM" id="SSF46689">
    <property type="entry name" value="Homeodomain-like"/>
    <property type="match status" value="1"/>
</dbReference>
<dbReference type="InterPro" id="IPR050109">
    <property type="entry name" value="HTH-type_TetR-like_transc_reg"/>
</dbReference>